<sequence>MNRLIAVSLLSLGLAACGPSSDPGAAAPASPAASTDTAAPAVSETPAAQPAPKGRKLRQALPNDVVLPFAYHARTDRVVQTPRGDYQRRVNVELLEGDAASTTDALIAAMRKGGYRPGKPTTRADGSIRVAFSHKQTGRVVAVVSNQLPAKPVNAAARGKLLLVLPADAPSA</sequence>
<keyword evidence="3" id="KW-1185">Reference proteome</keyword>
<dbReference type="PROSITE" id="PS51257">
    <property type="entry name" value="PROKAR_LIPOPROTEIN"/>
    <property type="match status" value="1"/>
</dbReference>
<dbReference type="RefSeq" id="WP_139448637.1">
    <property type="nucleotide sequence ID" value="NZ_SMDR01000002.1"/>
</dbReference>
<feature type="compositionally biased region" description="Low complexity" evidence="1">
    <location>
        <begin position="20"/>
        <end position="41"/>
    </location>
</feature>
<gene>
    <name evidence="2" type="ORF">E1B00_10920</name>
</gene>
<evidence type="ECO:0000313" key="3">
    <source>
        <dbReference type="Proteomes" id="UP000305760"/>
    </source>
</evidence>
<feature type="region of interest" description="Disordered" evidence="1">
    <location>
        <begin position="20"/>
        <end position="55"/>
    </location>
</feature>
<comment type="caution">
    <text evidence="2">The sequence shown here is derived from an EMBL/GenBank/DDBJ whole genome shotgun (WGS) entry which is preliminary data.</text>
</comment>
<proteinExistence type="predicted"/>
<protein>
    <submittedName>
        <fullName evidence="2">Uncharacterized protein</fullName>
    </submittedName>
</protein>
<accession>A0A5C4RS99</accession>
<dbReference type="AlphaFoldDB" id="A0A5C4RS99"/>
<evidence type="ECO:0000256" key="1">
    <source>
        <dbReference type="SAM" id="MobiDB-lite"/>
    </source>
</evidence>
<evidence type="ECO:0000313" key="2">
    <source>
        <dbReference type="EMBL" id="TNJ33834.1"/>
    </source>
</evidence>
<name>A0A5C4RS99_9GAMM</name>
<organism evidence="2 3">
    <name type="scientific">Arenimonas terrae</name>
    <dbReference type="NCBI Taxonomy" id="2546226"/>
    <lineage>
        <taxon>Bacteria</taxon>
        <taxon>Pseudomonadati</taxon>
        <taxon>Pseudomonadota</taxon>
        <taxon>Gammaproteobacteria</taxon>
        <taxon>Lysobacterales</taxon>
        <taxon>Lysobacteraceae</taxon>
        <taxon>Arenimonas</taxon>
    </lineage>
</organism>
<dbReference type="Proteomes" id="UP000305760">
    <property type="component" value="Unassembled WGS sequence"/>
</dbReference>
<dbReference type="EMBL" id="SMDR01000002">
    <property type="protein sequence ID" value="TNJ33834.1"/>
    <property type="molecule type" value="Genomic_DNA"/>
</dbReference>
<reference evidence="2 3" key="1">
    <citation type="submission" date="2019-03" db="EMBL/GenBank/DDBJ databases">
        <title>Arenimonas daejeonensis sp. nov., isolated from compost.</title>
        <authorList>
            <person name="Jeon C.O."/>
        </authorList>
    </citation>
    <scope>NUCLEOTIDE SEQUENCE [LARGE SCALE GENOMIC DNA]</scope>
    <source>
        <strain evidence="2 3">R29</strain>
    </source>
</reference>